<dbReference type="AlphaFoldDB" id="E0W1K2"/>
<dbReference type="InParanoid" id="E0W1K2"/>
<dbReference type="Proteomes" id="UP000009046">
    <property type="component" value="Unassembled WGS sequence"/>
</dbReference>
<dbReference type="EMBL" id="AAZO01007036">
    <property type="status" value="NOT_ANNOTATED_CDS"/>
    <property type="molecule type" value="Genomic_DNA"/>
</dbReference>
<evidence type="ECO:0000313" key="4">
    <source>
        <dbReference type="Proteomes" id="UP000009046"/>
    </source>
</evidence>
<dbReference type="EMBL" id="DS235871">
    <property type="protein sequence ID" value="EEB19508.1"/>
    <property type="molecule type" value="Genomic_DNA"/>
</dbReference>
<evidence type="ECO:0000313" key="3">
    <source>
        <dbReference type="EnsemblMetazoa" id="PHUM578390-PA"/>
    </source>
</evidence>
<accession>E0W1K2</accession>
<evidence type="ECO:0000313" key="2">
    <source>
        <dbReference type="EMBL" id="EEB19508.1"/>
    </source>
</evidence>
<dbReference type="EnsemblMetazoa" id="PHUM578390-RA">
    <property type="protein sequence ID" value="PHUM578390-PA"/>
    <property type="gene ID" value="PHUM578390"/>
</dbReference>
<proteinExistence type="predicted"/>
<gene>
    <name evidence="3" type="primary">8239583</name>
    <name evidence="2" type="ORF">Phum_PHUM578390</name>
</gene>
<organism>
    <name type="scientific">Pediculus humanus subsp. corporis</name>
    <name type="common">Body louse</name>
    <dbReference type="NCBI Taxonomy" id="121224"/>
    <lineage>
        <taxon>Eukaryota</taxon>
        <taxon>Metazoa</taxon>
        <taxon>Ecdysozoa</taxon>
        <taxon>Arthropoda</taxon>
        <taxon>Hexapoda</taxon>
        <taxon>Insecta</taxon>
        <taxon>Pterygota</taxon>
        <taxon>Neoptera</taxon>
        <taxon>Paraneoptera</taxon>
        <taxon>Psocodea</taxon>
        <taxon>Troctomorpha</taxon>
        <taxon>Phthiraptera</taxon>
        <taxon>Anoplura</taxon>
        <taxon>Pediculidae</taxon>
        <taxon>Pediculus</taxon>
    </lineage>
</organism>
<reference evidence="2" key="2">
    <citation type="submission" date="2007-04" db="EMBL/GenBank/DDBJ databases">
        <title>The genome of the human body louse.</title>
        <authorList>
            <consortium name="The Human Body Louse Genome Consortium"/>
            <person name="Kirkness E."/>
            <person name="Walenz B."/>
            <person name="Hass B."/>
            <person name="Bruggner R."/>
            <person name="Strausberg R."/>
        </authorList>
    </citation>
    <scope>NUCLEOTIDE SEQUENCE</scope>
    <source>
        <strain evidence="2">USDA</strain>
    </source>
</reference>
<dbReference type="RefSeq" id="XP_002432246.1">
    <property type="nucleotide sequence ID" value="XM_002432201.1"/>
</dbReference>
<dbReference type="KEGG" id="phu:Phum_PHUM578390"/>
<dbReference type="CTD" id="8239583"/>
<feature type="region of interest" description="Disordered" evidence="1">
    <location>
        <begin position="281"/>
        <end position="300"/>
    </location>
</feature>
<dbReference type="GeneID" id="8239583"/>
<protein>
    <submittedName>
        <fullName evidence="2 3">Uncharacterized protein</fullName>
    </submittedName>
</protein>
<dbReference type="HOGENOM" id="CLU_814585_0_0_1"/>
<reference evidence="3" key="3">
    <citation type="submission" date="2020-05" db="UniProtKB">
        <authorList>
            <consortium name="EnsemblMetazoa"/>
        </authorList>
    </citation>
    <scope>IDENTIFICATION</scope>
    <source>
        <strain evidence="3">USDA</strain>
    </source>
</reference>
<dbReference type="VEuPathDB" id="VectorBase:PHUM578390"/>
<name>E0W1K2_PEDHC</name>
<keyword evidence="4" id="KW-1185">Reference proteome</keyword>
<sequence>MIRPRATRALAINGLTITATISRDDETIFKKCGQNLQTFNGTVKEEEEDCKYHVTGEDESLEWEKWKKRREHYDKKKTNGNNNNKEKTLENSKDSLDLMYEKKKMGMMGKSSSVDFPIGGKECLKIQDNGEKIDEVHKKNGNDKPEKEIGVFDTDVQVIRESCIPRSVSDILDIEKKKMKKNEKKEKKIKKYPEMDLTLKTGNKFTKKSESFHHLTLLPSTKKKKKNFPIDNGNDNVNDDDNNDNNYEYCTKRKKNIKCLEYESIVYVDFKYGDNVISGGNGGGGGGNKKCNKTGNDKDNKLFRNYRSRSATIPRKWSEYSLSTPSTTSEFFKKKKWRENE</sequence>
<evidence type="ECO:0000256" key="1">
    <source>
        <dbReference type="SAM" id="MobiDB-lite"/>
    </source>
</evidence>
<reference evidence="2" key="1">
    <citation type="submission" date="2007-04" db="EMBL/GenBank/DDBJ databases">
        <title>Annotation of Pediculus humanus corporis strain USDA.</title>
        <authorList>
            <person name="Kirkness E."/>
            <person name="Hannick L."/>
            <person name="Hass B."/>
            <person name="Bruggner R."/>
            <person name="Lawson D."/>
            <person name="Bidwell S."/>
            <person name="Joardar V."/>
            <person name="Caler E."/>
            <person name="Walenz B."/>
            <person name="Inman J."/>
            <person name="Schobel S."/>
            <person name="Galinsky K."/>
            <person name="Amedeo P."/>
            <person name="Strausberg R."/>
        </authorList>
    </citation>
    <scope>NUCLEOTIDE SEQUENCE</scope>
    <source>
        <strain evidence="2">USDA</strain>
    </source>
</reference>